<name>A0AAV5VD37_9BILA</name>
<evidence type="ECO:0000259" key="4">
    <source>
        <dbReference type="SMART" id="SM00322"/>
    </source>
</evidence>
<dbReference type="InterPro" id="IPR055256">
    <property type="entry name" value="KH_1_KHDC4/BBP-like"/>
</dbReference>
<feature type="domain" description="K Homology" evidence="4">
    <location>
        <begin position="162"/>
        <end position="254"/>
    </location>
</feature>
<dbReference type="AlphaFoldDB" id="A0AAV5VD37"/>
<dbReference type="GO" id="GO:0005634">
    <property type="term" value="C:nucleus"/>
    <property type="evidence" value="ECO:0007669"/>
    <property type="project" value="TreeGrafter"/>
</dbReference>
<keyword evidence="1 2" id="KW-0694">RNA-binding</keyword>
<dbReference type="InterPro" id="IPR045071">
    <property type="entry name" value="BBP-like"/>
</dbReference>
<keyword evidence="6" id="KW-1185">Reference proteome</keyword>
<dbReference type="GO" id="GO:0003729">
    <property type="term" value="F:mRNA binding"/>
    <property type="evidence" value="ECO:0007669"/>
    <property type="project" value="TreeGrafter"/>
</dbReference>
<dbReference type="Proteomes" id="UP001432322">
    <property type="component" value="Unassembled WGS sequence"/>
</dbReference>
<feature type="compositionally biased region" description="Low complexity" evidence="3">
    <location>
        <begin position="96"/>
        <end position="105"/>
    </location>
</feature>
<feature type="non-terminal residue" evidence="5">
    <location>
        <position position="1"/>
    </location>
</feature>
<evidence type="ECO:0000256" key="2">
    <source>
        <dbReference type="PROSITE-ProRule" id="PRU00117"/>
    </source>
</evidence>
<dbReference type="SUPFAM" id="SSF54791">
    <property type="entry name" value="Eukaryotic type KH-domain (KH-domain type I)"/>
    <property type="match status" value="1"/>
</dbReference>
<evidence type="ECO:0000313" key="5">
    <source>
        <dbReference type="EMBL" id="GMT15819.1"/>
    </source>
</evidence>
<gene>
    <name evidence="5" type="ORF">PFISCL1PPCAC_7116</name>
</gene>
<dbReference type="InterPro" id="IPR036612">
    <property type="entry name" value="KH_dom_type_1_sf"/>
</dbReference>
<accession>A0AAV5VD37</accession>
<organism evidence="5 6">
    <name type="scientific">Pristionchus fissidentatus</name>
    <dbReference type="NCBI Taxonomy" id="1538716"/>
    <lineage>
        <taxon>Eukaryota</taxon>
        <taxon>Metazoa</taxon>
        <taxon>Ecdysozoa</taxon>
        <taxon>Nematoda</taxon>
        <taxon>Chromadorea</taxon>
        <taxon>Rhabditida</taxon>
        <taxon>Rhabditina</taxon>
        <taxon>Diplogasteromorpha</taxon>
        <taxon>Diplogasteroidea</taxon>
        <taxon>Neodiplogasteridae</taxon>
        <taxon>Pristionchus</taxon>
    </lineage>
</organism>
<dbReference type="InterPro" id="IPR032377">
    <property type="entry name" value="STAR_dimer"/>
</dbReference>
<dbReference type="Pfam" id="PF22675">
    <property type="entry name" value="KH-I_KHDC4-BBP"/>
    <property type="match status" value="1"/>
</dbReference>
<protein>
    <recommendedName>
        <fullName evidence="4">K Homology domain-containing protein</fullName>
    </recommendedName>
</protein>
<comment type="caution">
    <text evidence="5">The sequence shown here is derived from an EMBL/GenBank/DDBJ whole genome shotgun (WGS) entry which is preliminary data.</text>
</comment>
<reference evidence="5" key="1">
    <citation type="submission" date="2023-10" db="EMBL/GenBank/DDBJ databases">
        <title>Genome assembly of Pristionchus species.</title>
        <authorList>
            <person name="Yoshida K."/>
            <person name="Sommer R.J."/>
        </authorList>
    </citation>
    <scope>NUCLEOTIDE SEQUENCE</scope>
    <source>
        <strain evidence="5">RS5133</strain>
    </source>
</reference>
<sequence length="288" mass="31932">RIQRSYYDTSLADRSYYNDYSEMISESEDRMDQTVSSGGDASEDLAKYLDELVKDMRELNALPGAFPHGLRLLNEEIDRVWCVLYPGGMAGRGRDTTTSTVSPTVSPMPSPSTPVFNNLSGLGDTFTPSTPRSDRHHDNILAIQRAYAALVCAQFDPYEGGVTVQEKIPIPYSPRCNFIGRILGPRGISVKQIEGETGCTILIRGRGSVKDPVREARLLNQAGYEHLTEPLHVLIKATDISQVSAESKLRRGVSAISKLLIPMNDEHKRRQLVQLAIINGTYRCDDDS</sequence>
<evidence type="ECO:0000256" key="1">
    <source>
        <dbReference type="ARBA" id="ARBA00022884"/>
    </source>
</evidence>
<proteinExistence type="predicted"/>
<dbReference type="InterPro" id="IPR004087">
    <property type="entry name" value="KH_dom"/>
</dbReference>
<dbReference type="EMBL" id="BTSY01000002">
    <property type="protein sequence ID" value="GMT15819.1"/>
    <property type="molecule type" value="Genomic_DNA"/>
</dbReference>
<dbReference type="PANTHER" id="PTHR11208">
    <property type="entry name" value="RNA-BINDING PROTEIN RELATED"/>
    <property type="match status" value="1"/>
</dbReference>
<dbReference type="SMART" id="SM00322">
    <property type="entry name" value="KH"/>
    <property type="match status" value="1"/>
</dbReference>
<evidence type="ECO:0000256" key="3">
    <source>
        <dbReference type="SAM" id="MobiDB-lite"/>
    </source>
</evidence>
<dbReference type="Gene3D" id="3.30.1370.10">
    <property type="entry name" value="K Homology domain, type 1"/>
    <property type="match status" value="1"/>
</dbReference>
<dbReference type="Pfam" id="PF16544">
    <property type="entry name" value="STAR_dimer"/>
    <property type="match status" value="1"/>
</dbReference>
<dbReference type="GO" id="GO:0048024">
    <property type="term" value="P:regulation of mRNA splicing, via spliceosome"/>
    <property type="evidence" value="ECO:0007669"/>
    <property type="project" value="TreeGrafter"/>
</dbReference>
<dbReference type="PANTHER" id="PTHR11208:SF147">
    <property type="entry name" value="RNA-BINDING PROTEIN ASD-2"/>
    <property type="match status" value="1"/>
</dbReference>
<feature type="region of interest" description="Disordered" evidence="3">
    <location>
        <begin position="93"/>
        <end position="113"/>
    </location>
</feature>
<evidence type="ECO:0000313" key="6">
    <source>
        <dbReference type="Proteomes" id="UP001432322"/>
    </source>
</evidence>
<dbReference type="PROSITE" id="PS50084">
    <property type="entry name" value="KH_TYPE_1"/>
    <property type="match status" value="1"/>
</dbReference>